<dbReference type="EMBL" id="LAPZ01000001">
    <property type="protein sequence ID" value="OSY89487.1"/>
    <property type="molecule type" value="Genomic_DNA"/>
</dbReference>
<reference evidence="1 2" key="1">
    <citation type="submission" date="2015-03" db="EMBL/GenBank/DDBJ databases">
        <title>Genome sequence of Tenacibaculum sp. S2-2, isolated from intestinal microbiota of sea cucumber, Apostichopus japonicas.</title>
        <authorList>
            <person name="Shao Z."/>
            <person name="Wang L."/>
            <person name="Li X."/>
        </authorList>
    </citation>
    <scope>NUCLEOTIDE SEQUENCE [LARGE SCALE GENOMIC DNA]</scope>
    <source>
        <strain evidence="1 2">S2-2</strain>
    </source>
</reference>
<keyword evidence="2" id="KW-1185">Reference proteome</keyword>
<dbReference type="STRING" id="1635173.WH52_02310"/>
<evidence type="ECO:0000313" key="1">
    <source>
        <dbReference type="EMBL" id="OSY89487.1"/>
    </source>
</evidence>
<accession>A0A1Y2PI57</accession>
<comment type="caution">
    <text evidence="1">The sequence shown here is derived from an EMBL/GenBank/DDBJ whole genome shotgun (WGS) entry which is preliminary data.</text>
</comment>
<gene>
    <name evidence="1" type="ORF">WH52_02310</name>
</gene>
<organism evidence="1 2">
    <name type="scientific">Tenacibaculum holothuriorum</name>
    <dbReference type="NCBI Taxonomy" id="1635173"/>
    <lineage>
        <taxon>Bacteria</taxon>
        <taxon>Pseudomonadati</taxon>
        <taxon>Bacteroidota</taxon>
        <taxon>Flavobacteriia</taxon>
        <taxon>Flavobacteriales</taxon>
        <taxon>Flavobacteriaceae</taxon>
        <taxon>Tenacibaculum</taxon>
    </lineage>
</organism>
<name>A0A1Y2PI57_9FLAO</name>
<sequence>MKRFIIFTISMVMLTLISCNKPSLQKYIVDSQNDSKFVTVDFSASILPISMKENASEEDKKAFESIRKVNIAFLPENKSTKEEVKAEEQKIKTILKDSEYKTLMKFNDKKGKATLYYSGDLEAINEIVGFVNIKGAGVGVGRLLGENMNPNALMKMMRSVNVNDDEGKLQQFKDIIGNKIGPIK</sequence>
<dbReference type="RefSeq" id="WP_086029300.1">
    <property type="nucleotide sequence ID" value="NZ_LAPZ01000001.1"/>
</dbReference>
<dbReference type="Proteomes" id="UP000194221">
    <property type="component" value="Unassembled WGS sequence"/>
</dbReference>
<dbReference type="PROSITE" id="PS51257">
    <property type="entry name" value="PROKAR_LIPOPROTEIN"/>
    <property type="match status" value="1"/>
</dbReference>
<evidence type="ECO:0000313" key="2">
    <source>
        <dbReference type="Proteomes" id="UP000194221"/>
    </source>
</evidence>
<dbReference type="AlphaFoldDB" id="A0A1Y2PI57"/>
<dbReference type="Pfam" id="PF14060">
    <property type="entry name" value="DUF4252"/>
    <property type="match status" value="1"/>
</dbReference>
<dbReference type="InParanoid" id="A0A1Y2PI57"/>
<protein>
    <recommendedName>
        <fullName evidence="3">DUF4252 domain-containing protein</fullName>
    </recommendedName>
</protein>
<proteinExistence type="predicted"/>
<dbReference type="OrthoDB" id="1143555at2"/>
<dbReference type="InterPro" id="IPR025348">
    <property type="entry name" value="DUF4252"/>
</dbReference>
<evidence type="ECO:0008006" key="3">
    <source>
        <dbReference type="Google" id="ProtNLM"/>
    </source>
</evidence>